<dbReference type="PROSITE" id="PS00844">
    <property type="entry name" value="DALA_DALA_LIGASE_2"/>
    <property type="match status" value="1"/>
</dbReference>
<evidence type="ECO:0000256" key="21">
    <source>
        <dbReference type="ARBA" id="ARBA00077154"/>
    </source>
</evidence>
<organism evidence="28 29">
    <name type="scientific">Alteribacter keqinensis</name>
    <dbReference type="NCBI Taxonomy" id="2483800"/>
    <lineage>
        <taxon>Bacteria</taxon>
        <taxon>Bacillati</taxon>
        <taxon>Bacillota</taxon>
        <taxon>Bacilli</taxon>
        <taxon>Bacillales</taxon>
        <taxon>Bacillaceae</taxon>
        <taxon>Alteribacter</taxon>
    </lineage>
</organism>
<gene>
    <name evidence="22" type="primary">ddl</name>
    <name evidence="28" type="ORF">EBO34_05005</name>
</gene>
<dbReference type="RefSeq" id="WP_122896827.1">
    <property type="nucleotide sequence ID" value="NZ_RHIB01000001.1"/>
</dbReference>
<sequence length="365" mass="40193">MTKRTLGIIFGGKSSEHEVSLQSAKNVYDAVDKEKYDVVLIGIDKEGKWHLNDTGNYLMNGDDPKRIALNKSNKGIAVVPGESEDQFIEKSSASALEQLDVVFPILHGPLGEDGTMQGMLKLAGLPFVGPDVLGSAVSMDKDVAKRLLKDAGLTVADSITLKKHKKDTVSFEEVEGKLGLPVFIKPANQGSSVGVSRAGTKEEYTKGIETAFRFDNKLIIESAVKGREIECAILGNEEPLASGVGEILPQGDFYSYEAKYIDEKGALLQVPASLSEEMIKKVQEEAVKAFEALECEGMARVDFFLKDNNELVINEINTIPGFTKISMYPKLWDLEGISYPKLIDKLIELAIERHDRNTRLESKYF</sequence>
<evidence type="ECO:0000256" key="10">
    <source>
        <dbReference type="ARBA" id="ARBA00022741"/>
    </source>
</evidence>
<dbReference type="FunFam" id="3.30.470.20:FF:000008">
    <property type="entry name" value="D-alanine--D-alanine ligase"/>
    <property type="match status" value="1"/>
</dbReference>
<evidence type="ECO:0000256" key="11">
    <source>
        <dbReference type="ARBA" id="ARBA00022840"/>
    </source>
</evidence>
<keyword evidence="14 22" id="KW-0573">Peptidoglycan synthesis</keyword>
<evidence type="ECO:0000256" key="24">
    <source>
        <dbReference type="PIRSR" id="PIRSR039102-2"/>
    </source>
</evidence>
<dbReference type="GO" id="GO:0005829">
    <property type="term" value="C:cytosol"/>
    <property type="evidence" value="ECO:0007669"/>
    <property type="project" value="TreeGrafter"/>
</dbReference>
<evidence type="ECO:0000313" key="29">
    <source>
        <dbReference type="Proteomes" id="UP000278746"/>
    </source>
</evidence>
<dbReference type="Gene3D" id="3.30.1490.20">
    <property type="entry name" value="ATP-grasp fold, A domain"/>
    <property type="match status" value="1"/>
</dbReference>
<keyword evidence="11 26" id="KW-0067">ATP-binding</keyword>
<feature type="binding site" evidence="25">
    <location>
        <position position="315"/>
    </location>
    <ligand>
        <name>Mg(2+)</name>
        <dbReference type="ChEBI" id="CHEBI:18420"/>
        <label>1</label>
    </ligand>
</feature>
<dbReference type="HAMAP" id="MF_00047">
    <property type="entry name" value="Dala_Dala_lig"/>
    <property type="match status" value="1"/>
</dbReference>
<evidence type="ECO:0000256" key="26">
    <source>
        <dbReference type="PROSITE-ProRule" id="PRU00409"/>
    </source>
</evidence>
<evidence type="ECO:0000256" key="2">
    <source>
        <dbReference type="ARBA" id="ARBA00003921"/>
    </source>
</evidence>
<evidence type="ECO:0000256" key="15">
    <source>
        <dbReference type="ARBA" id="ARBA00023211"/>
    </source>
</evidence>
<evidence type="ECO:0000313" key="28">
    <source>
        <dbReference type="EMBL" id="RNA69306.1"/>
    </source>
</evidence>
<dbReference type="Gene3D" id="3.40.50.20">
    <property type="match status" value="1"/>
</dbReference>
<evidence type="ECO:0000256" key="25">
    <source>
        <dbReference type="PIRSR" id="PIRSR039102-3"/>
    </source>
</evidence>
<dbReference type="OrthoDB" id="9813261at2"/>
<comment type="cofactor">
    <cofactor evidence="25">
        <name>Mg(2+)</name>
        <dbReference type="ChEBI" id="CHEBI:18420"/>
    </cofactor>
    <cofactor evidence="25">
        <name>Mn(2+)</name>
        <dbReference type="ChEBI" id="CHEBI:29035"/>
    </cofactor>
    <text evidence="25">Binds 2 magnesium or manganese ions per subunit.</text>
</comment>
<evidence type="ECO:0000256" key="4">
    <source>
        <dbReference type="ARBA" id="ARBA00004752"/>
    </source>
</evidence>
<dbReference type="Pfam" id="PF07478">
    <property type="entry name" value="Dala_Dala_lig_C"/>
    <property type="match status" value="1"/>
</dbReference>
<dbReference type="PROSITE" id="PS00843">
    <property type="entry name" value="DALA_DALA_LIGASE_1"/>
    <property type="match status" value="1"/>
</dbReference>
<evidence type="ECO:0000256" key="3">
    <source>
        <dbReference type="ARBA" id="ARBA00004496"/>
    </source>
</evidence>
<dbReference type="InterPro" id="IPR011761">
    <property type="entry name" value="ATP-grasp"/>
</dbReference>
<comment type="similarity">
    <text evidence="5 22">Belongs to the D-alanine--D-alanine ligase family.</text>
</comment>
<dbReference type="EMBL" id="RHIB01000001">
    <property type="protein sequence ID" value="RNA69306.1"/>
    <property type="molecule type" value="Genomic_DNA"/>
</dbReference>
<comment type="pathway">
    <text evidence="18">Glycan biosynthesis.</text>
</comment>
<dbReference type="GO" id="GO:0005524">
    <property type="term" value="F:ATP binding"/>
    <property type="evidence" value="ECO:0007669"/>
    <property type="project" value="UniProtKB-UniRule"/>
</dbReference>
<dbReference type="NCBIfam" id="NF002525">
    <property type="entry name" value="PRK01966.1-1"/>
    <property type="match status" value="1"/>
</dbReference>
<dbReference type="InterPro" id="IPR013815">
    <property type="entry name" value="ATP_grasp_subdomain_1"/>
</dbReference>
<dbReference type="SUPFAM" id="SSF56059">
    <property type="entry name" value="Glutathione synthetase ATP-binding domain-like"/>
    <property type="match status" value="1"/>
</dbReference>
<keyword evidence="15 25" id="KW-0464">Manganese</keyword>
<dbReference type="InterPro" id="IPR005905">
    <property type="entry name" value="D_ala_D_ala"/>
</dbReference>
<keyword evidence="12 25" id="KW-0460">Magnesium</keyword>
<dbReference type="PANTHER" id="PTHR23132:SF25">
    <property type="entry name" value="D-ALANINE--D-ALANINE LIGASE A"/>
    <property type="match status" value="1"/>
</dbReference>
<evidence type="ECO:0000256" key="16">
    <source>
        <dbReference type="ARBA" id="ARBA00023316"/>
    </source>
</evidence>
<evidence type="ECO:0000256" key="14">
    <source>
        <dbReference type="ARBA" id="ARBA00022984"/>
    </source>
</evidence>
<evidence type="ECO:0000256" key="7">
    <source>
        <dbReference type="ARBA" id="ARBA00022490"/>
    </source>
</evidence>
<feature type="binding site" evidence="24">
    <location>
        <begin position="191"/>
        <end position="192"/>
    </location>
    <ligand>
        <name>ATP</name>
        <dbReference type="ChEBI" id="CHEBI:30616"/>
    </ligand>
</feature>
<dbReference type="PROSITE" id="PS50975">
    <property type="entry name" value="ATP_GRASP"/>
    <property type="match status" value="1"/>
</dbReference>
<comment type="cofactor">
    <cofactor evidence="1">
        <name>Mn(2+)</name>
        <dbReference type="ChEBI" id="CHEBI:29035"/>
    </cofactor>
</comment>
<evidence type="ECO:0000256" key="12">
    <source>
        <dbReference type="ARBA" id="ARBA00022842"/>
    </source>
</evidence>
<feature type="binding site" evidence="25">
    <location>
        <position position="302"/>
    </location>
    <ligand>
        <name>Mg(2+)</name>
        <dbReference type="ChEBI" id="CHEBI:18420"/>
        <label>1</label>
    </ligand>
</feature>
<evidence type="ECO:0000256" key="1">
    <source>
        <dbReference type="ARBA" id="ARBA00001936"/>
    </source>
</evidence>
<evidence type="ECO:0000256" key="5">
    <source>
        <dbReference type="ARBA" id="ARBA00010871"/>
    </source>
</evidence>
<comment type="catalytic activity">
    <reaction evidence="17 22">
        <text>2 D-alanine + ATP = D-alanyl-D-alanine + ADP + phosphate + H(+)</text>
        <dbReference type="Rhea" id="RHEA:11224"/>
        <dbReference type="ChEBI" id="CHEBI:15378"/>
        <dbReference type="ChEBI" id="CHEBI:30616"/>
        <dbReference type="ChEBI" id="CHEBI:43474"/>
        <dbReference type="ChEBI" id="CHEBI:57416"/>
        <dbReference type="ChEBI" id="CHEBI:57822"/>
        <dbReference type="ChEBI" id="CHEBI:456216"/>
        <dbReference type="EC" id="6.3.2.4"/>
    </reaction>
</comment>
<feature type="binding site" evidence="24">
    <location>
        <position position="141"/>
    </location>
    <ligand>
        <name>ATP</name>
        <dbReference type="ChEBI" id="CHEBI:30616"/>
    </ligand>
</feature>
<keyword evidence="9 25" id="KW-0479">Metal-binding</keyword>
<evidence type="ECO:0000256" key="23">
    <source>
        <dbReference type="PIRSR" id="PIRSR039102-1"/>
    </source>
</evidence>
<evidence type="ECO:0000256" key="20">
    <source>
        <dbReference type="ARBA" id="ARBA00076288"/>
    </source>
</evidence>
<dbReference type="GO" id="GO:0071555">
    <property type="term" value="P:cell wall organization"/>
    <property type="evidence" value="ECO:0007669"/>
    <property type="project" value="UniProtKB-KW"/>
</dbReference>
<evidence type="ECO:0000256" key="18">
    <source>
        <dbReference type="ARBA" id="ARBA00060592"/>
    </source>
</evidence>
<evidence type="ECO:0000256" key="22">
    <source>
        <dbReference type="HAMAP-Rule" id="MF_00047"/>
    </source>
</evidence>
<keyword evidence="13 22" id="KW-0133">Cell shape</keyword>
<comment type="caution">
    <text evidence="28">The sequence shown here is derived from an EMBL/GenBank/DDBJ whole genome shotgun (WGS) entry which is preliminary data.</text>
</comment>
<evidence type="ECO:0000256" key="19">
    <source>
        <dbReference type="ARBA" id="ARBA00068427"/>
    </source>
</evidence>
<name>A0A3M7TUH3_9BACI</name>
<feature type="active site" evidence="23">
    <location>
        <position position="191"/>
    </location>
</feature>
<feature type="binding site" evidence="24">
    <location>
        <begin position="183"/>
        <end position="185"/>
    </location>
    <ligand>
        <name>ATP</name>
        <dbReference type="ChEBI" id="CHEBI:30616"/>
    </ligand>
</feature>
<dbReference type="UniPathway" id="UPA00219"/>
<feature type="binding site" evidence="25">
    <location>
        <position position="315"/>
    </location>
    <ligand>
        <name>Mg(2+)</name>
        <dbReference type="ChEBI" id="CHEBI:18420"/>
        <label>2</label>
    </ligand>
</feature>
<reference evidence="28 29" key="1">
    <citation type="submission" date="2018-10" db="EMBL/GenBank/DDBJ databases">
        <title>Bacillus Keqinensis sp. nov., a moderately halophilic bacterium isolated from a saline-alkaline lake.</title>
        <authorList>
            <person name="Wang H."/>
        </authorList>
    </citation>
    <scope>NUCLEOTIDE SEQUENCE [LARGE SCALE GENOMIC DNA]</scope>
    <source>
        <strain evidence="28 29">KQ-3</strain>
    </source>
</reference>
<dbReference type="GO" id="GO:0008716">
    <property type="term" value="F:D-alanine-D-alanine ligase activity"/>
    <property type="evidence" value="ECO:0007669"/>
    <property type="project" value="UniProtKB-UniRule"/>
</dbReference>
<dbReference type="NCBIfam" id="NF002378">
    <property type="entry name" value="PRK01372.1"/>
    <property type="match status" value="1"/>
</dbReference>
<evidence type="ECO:0000259" key="27">
    <source>
        <dbReference type="PROSITE" id="PS50975"/>
    </source>
</evidence>
<dbReference type="Proteomes" id="UP000278746">
    <property type="component" value="Unassembled WGS sequence"/>
</dbReference>
<feature type="binding site" evidence="24">
    <location>
        <begin position="221"/>
        <end position="228"/>
    </location>
    <ligand>
        <name>ATP</name>
        <dbReference type="ChEBI" id="CHEBI:30616"/>
    </ligand>
</feature>
<keyword evidence="10 24" id="KW-0547">Nucleotide-binding</keyword>
<dbReference type="PANTHER" id="PTHR23132">
    <property type="entry name" value="D-ALANINE--D-ALANINE LIGASE"/>
    <property type="match status" value="1"/>
</dbReference>
<feature type="active site" evidence="23">
    <location>
        <position position="16"/>
    </location>
</feature>
<dbReference type="Gene3D" id="3.30.470.20">
    <property type="entry name" value="ATP-grasp fold, B domain"/>
    <property type="match status" value="1"/>
</dbReference>
<dbReference type="PIRSF" id="PIRSF039102">
    <property type="entry name" value="Ddl/VanB"/>
    <property type="match status" value="1"/>
</dbReference>
<evidence type="ECO:0000256" key="13">
    <source>
        <dbReference type="ARBA" id="ARBA00022960"/>
    </source>
</evidence>
<dbReference type="SUPFAM" id="SSF52440">
    <property type="entry name" value="PreATP-grasp domain"/>
    <property type="match status" value="1"/>
</dbReference>
<proteinExistence type="inferred from homology"/>
<feature type="binding site" evidence="24">
    <location>
        <begin position="314"/>
        <end position="315"/>
    </location>
    <ligand>
        <name>ATP</name>
        <dbReference type="ChEBI" id="CHEBI:30616"/>
    </ligand>
</feature>
<comment type="subcellular location">
    <subcellularLocation>
        <location evidence="3 22">Cytoplasm</location>
    </subcellularLocation>
</comment>
<keyword evidence="8 22" id="KW-0436">Ligase</keyword>
<dbReference type="InterPro" id="IPR011127">
    <property type="entry name" value="Dala_Dala_lig_N"/>
</dbReference>
<keyword evidence="29" id="KW-1185">Reference proteome</keyword>
<feature type="domain" description="ATP-grasp" evidence="27">
    <location>
        <begin position="145"/>
        <end position="348"/>
    </location>
</feature>
<dbReference type="GO" id="GO:0046872">
    <property type="term" value="F:metal ion binding"/>
    <property type="evidence" value="ECO:0007669"/>
    <property type="project" value="UniProtKB-KW"/>
</dbReference>
<evidence type="ECO:0000256" key="8">
    <source>
        <dbReference type="ARBA" id="ARBA00022598"/>
    </source>
</evidence>
<dbReference type="FunFam" id="3.30.1490.20:FF:000007">
    <property type="entry name" value="D-alanine--D-alanine ligase"/>
    <property type="match status" value="1"/>
</dbReference>
<dbReference type="InterPro" id="IPR016185">
    <property type="entry name" value="PreATP-grasp_dom_sf"/>
</dbReference>
<dbReference type="NCBIfam" id="TIGR01205">
    <property type="entry name" value="D_ala_D_alaTIGR"/>
    <property type="match status" value="1"/>
</dbReference>
<protein>
    <recommendedName>
        <fullName evidence="19 22">D-alanine--D-alanine ligase</fullName>
        <ecNumber evidence="6 22">6.3.2.4</ecNumber>
    </recommendedName>
    <alternativeName>
        <fullName evidence="21 22">D-Ala-D-Ala ligase</fullName>
    </alternativeName>
    <alternativeName>
        <fullName evidence="20 22">D-alanylalanine synthetase</fullName>
    </alternativeName>
</protein>
<dbReference type="InterPro" id="IPR000291">
    <property type="entry name" value="D-Ala_lig_Van_CS"/>
</dbReference>
<dbReference type="Pfam" id="PF01820">
    <property type="entry name" value="Dala_Dala_lig_N"/>
    <property type="match status" value="1"/>
</dbReference>
<dbReference type="GO" id="GO:0009252">
    <property type="term" value="P:peptidoglycan biosynthetic process"/>
    <property type="evidence" value="ECO:0007669"/>
    <property type="project" value="UniProtKB-UniRule"/>
</dbReference>
<feature type="active site" evidence="23">
    <location>
        <position position="326"/>
    </location>
</feature>
<evidence type="ECO:0000256" key="9">
    <source>
        <dbReference type="ARBA" id="ARBA00022723"/>
    </source>
</evidence>
<dbReference type="AlphaFoldDB" id="A0A3M7TUH3"/>
<comment type="pathway">
    <text evidence="4 22">Cell wall biogenesis; peptidoglycan biosynthesis.</text>
</comment>
<dbReference type="InterPro" id="IPR011095">
    <property type="entry name" value="Dala_Dala_lig_C"/>
</dbReference>
<feature type="binding site" evidence="25">
    <location>
        <position position="317"/>
    </location>
    <ligand>
        <name>Mg(2+)</name>
        <dbReference type="ChEBI" id="CHEBI:18420"/>
        <label>2</label>
    </ligand>
</feature>
<comment type="function">
    <text evidence="2 22">Cell wall formation.</text>
</comment>
<keyword evidence="7 22" id="KW-0963">Cytoplasm</keyword>
<dbReference type="EC" id="6.3.2.4" evidence="6 22"/>
<evidence type="ECO:0000256" key="17">
    <source>
        <dbReference type="ARBA" id="ARBA00047614"/>
    </source>
</evidence>
<accession>A0A3M7TUH3</accession>
<dbReference type="NCBIfam" id="NF002528">
    <property type="entry name" value="PRK01966.1-4"/>
    <property type="match status" value="1"/>
</dbReference>
<dbReference type="GO" id="GO:0008360">
    <property type="term" value="P:regulation of cell shape"/>
    <property type="evidence" value="ECO:0007669"/>
    <property type="project" value="UniProtKB-KW"/>
</dbReference>
<evidence type="ECO:0000256" key="6">
    <source>
        <dbReference type="ARBA" id="ARBA00012216"/>
    </source>
</evidence>
<keyword evidence="16 22" id="KW-0961">Cell wall biogenesis/degradation</keyword>